<dbReference type="GO" id="GO:0003677">
    <property type="term" value="F:DNA binding"/>
    <property type="evidence" value="ECO:0007669"/>
    <property type="project" value="UniProtKB-KW"/>
</dbReference>
<keyword evidence="6" id="KW-1185">Reference proteome</keyword>
<dbReference type="PROSITE" id="PS51118">
    <property type="entry name" value="HTH_HXLR"/>
    <property type="match status" value="1"/>
</dbReference>
<dbReference type="Proteomes" id="UP000613840">
    <property type="component" value="Unassembled WGS sequence"/>
</dbReference>
<dbReference type="PANTHER" id="PTHR33204:SF18">
    <property type="entry name" value="TRANSCRIPTIONAL REGULATORY PROTEIN"/>
    <property type="match status" value="1"/>
</dbReference>
<dbReference type="InterPro" id="IPR002577">
    <property type="entry name" value="HTH_HxlR"/>
</dbReference>
<proteinExistence type="predicted"/>
<feature type="domain" description="HTH hxlR-type" evidence="4">
    <location>
        <begin position="11"/>
        <end position="109"/>
    </location>
</feature>
<gene>
    <name evidence="5" type="ORF">GCM10011575_18800</name>
</gene>
<dbReference type="AlphaFoldDB" id="A0A917W266"/>
<evidence type="ECO:0000259" key="4">
    <source>
        <dbReference type="PROSITE" id="PS51118"/>
    </source>
</evidence>
<keyword evidence="1" id="KW-0805">Transcription regulation</keyword>
<dbReference type="Gene3D" id="1.10.10.10">
    <property type="entry name" value="Winged helix-like DNA-binding domain superfamily/Winged helix DNA-binding domain"/>
    <property type="match status" value="1"/>
</dbReference>
<protein>
    <submittedName>
        <fullName evidence="5">Transcriptional regulator</fullName>
    </submittedName>
</protein>
<evidence type="ECO:0000256" key="2">
    <source>
        <dbReference type="ARBA" id="ARBA00023125"/>
    </source>
</evidence>
<keyword evidence="3" id="KW-0804">Transcription</keyword>
<evidence type="ECO:0000256" key="3">
    <source>
        <dbReference type="ARBA" id="ARBA00023163"/>
    </source>
</evidence>
<dbReference type="InterPro" id="IPR036388">
    <property type="entry name" value="WH-like_DNA-bd_sf"/>
</dbReference>
<name>A0A917W266_9ACTN</name>
<dbReference type="EMBL" id="BMMZ01000004">
    <property type="protein sequence ID" value="GGL60513.1"/>
    <property type="molecule type" value="Genomic_DNA"/>
</dbReference>
<evidence type="ECO:0000256" key="1">
    <source>
        <dbReference type="ARBA" id="ARBA00023015"/>
    </source>
</evidence>
<accession>A0A917W266</accession>
<reference evidence="5" key="2">
    <citation type="submission" date="2020-09" db="EMBL/GenBank/DDBJ databases">
        <authorList>
            <person name="Sun Q."/>
            <person name="Zhou Y."/>
        </authorList>
    </citation>
    <scope>NUCLEOTIDE SEQUENCE</scope>
    <source>
        <strain evidence="5">CGMCC 4.7306</strain>
    </source>
</reference>
<dbReference type="InterPro" id="IPR036390">
    <property type="entry name" value="WH_DNA-bd_sf"/>
</dbReference>
<dbReference type="RefSeq" id="WP_229669892.1">
    <property type="nucleotide sequence ID" value="NZ_BMMZ01000004.1"/>
</dbReference>
<dbReference type="Pfam" id="PF01638">
    <property type="entry name" value="HxlR"/>
    <property type="match status" value="1"/>
</dbReference>
<evidence type="ECO:0000313" key="5">
    <source>
        <dbReference type="EMBL" id="GGL60513.1"/>
    </source>
</evidence>
<dbReference type="PANTHER" id="PTHR33204">
    <property type="entry name" value="TRANSCRIPTIONAL REGULATOR, MARR FAMILY"/>
    <property type="match status" value="1"/>
</dbReference>
<dbReference type="SUPFAM" id="SSF46785">
    <property type="entry name" value="Winged helix' DNA-binding domain"/>
    <property type="match status" value="1"/>
</dbReference>
<organism evidence="5 6">
    <name type="scientific">Microlunatus endophyticus</name>
    <dbReference type="NCBI Taxonomy" id="1716077"/>
    <lineage>
        <taxon>Bacteria</taxon>
        <taxon>Bacillati</taxon>
        <taxon>Actinomycetota</taxon>
        <taxon>Actinomycetes</taxon>
        <taxon>Propionibacteriales</taxon>
        <taxon>Propionibacteriaceae</taxon>
        <taxon>Microlunatus</taxon>
    </lineage>
</organism>
<keyword evidence="2" id="KW-0238">DNA-binding</keyword>
<sequence length="226" mass="25114">MPVKRAYRQICGVARALDLVGERWSLLVVRELLLGPKRFTDLRDGLPGASPNALTERLTELTAAGILRRRRLPPPSASWVYELTDWGRELEPIVLALGTWALYTPPTAEQTFVSLDSLMLTIRTYYRPSTNISVEPLTIGVRIEDRNQEFGIWLDADGTVRVEHAPPERPDTVITATADDLLHALGKPREQLSQGAAKITIIGNEAGTCDLLSRVVAPRPDEIQEE</sequence>
<evidence type="ECO:0000313" key="6">
    <source>
        <dbReference type="Proteomes" id="UP000613840"/>
    </source>
</evidence>
<comment type="caution">
    <text evidence="5">The sequence shown here is derived from an EMBL/GenBank/DDBJ whole genome shotgun (WGS) entry which is preliminary data.</text>
</comment>
<reference evidence="5" key="1">
    <citation type="journal article" date="2014" name="Int. J. Syst. Evol. Microbiol.">
        <title>Complete genome sequence of Corynebacterium casei LMG S-19264T (=DSM 44701T), isolated from a smear-ripened cheese.</title>
        <authorList>
            <consortium name="US DOE Joint Genome Institute (JGI-PGF)"/>
            <person name="Walter F."/>
            <person name="Albersmeier A."/>
            <person name="Kalinowski J."/>
            <person name="Ruckert C."/>
        </authorList>
    </citation>
    <scope>NUCLEOTIDE SEQUENCE</scope>
    <source>
        <strain evidence="5">CGMCC 4.7306</strain>
    </source>
</reference>